<evidence type="ECO:0000313" key="2">
    <source>
        <dbReference type="Proteomes" id="UP000887013"/>
    </source>
</evidence>
<keyword evidence="2" id="KW-1185">Reference proteome</keyword>
<dbReference type="AlphaFoldDB" id="A0A8X6P4X0"/>
<reference evidence="1" key="1">
    <citation type="submission" date="2020-08" db="EMBL/GenBank/DDBJ databases">
        <title>Multicomponent nature underlies the extraordinary mechanical properties of spider dragline silk.</title>
        <authorList>
            <person name="Kono N."/>
            <person name="Nakamura H."/>
            <person name="Mori M."/>
            <person name="Yoshida Y."/>
            <person name="Ohtoshi R."/>
            <person name="Malay A.D."/>
            <person name="Moran D.A.P."/>
            <person name="Tomita M."/>
            <person name="Numata K."/>
            <person name="Arakawa K."/>
        </authorList>
    </citation>
    <scope>NUCLEOTIDE SEQUENCE</scope>
</reference>
<accession>A0A8X6P4X0</accession>
<dbReference type="EMBL" id="BMAW01064715">
    <property type="protein sequence ID" value="GFT46672.1"/>
    <property type="molecule type" value="Genomic_DNA"/>
</dbReference>
<comment type="caution">
    <text evidence="1">The sequence shown here is derived from an EMBL/GenBank/DDBJ whole genome shotgun (WGS) entry which is preliminary data.</text>
</comment>
<dbReference type="Proteomes" id="UP000887013">
    <property type="component" value="Unassembled WGS sequence"/>
</dbReference>
<sequence length="103" mass="11811">MAYQPDSRLDAVPLVLLEIQLSYKDDMVTSSVELVYLTEGLKLLGEFFRNSHPNGSVPEFLQSLRCHVRTLKPLPASHYSFYPVFKNKVVFRSPCVFLSLYIV</sequence>
<proteinExistence type="predicted"/>
<organism evidence="1 2">
    <name type="scientific">Nephila pilipes</name>
    <name type="common">Giant wood spider</name>
    <name type="synonym">Nephila maculata</name>
    <dbReference type="NCBI Taxonomy" id="299642"/>
    <lineage>
        <taxon>Eukaryota</taxon>
        <taxon>Metazoa</taxon>
        <taxon>Ecdysozoa</taxon>
        <taxon>Arthropoda</taxon>
        <taxon>Chelicerata</taxon>
        <taxon>Arachnida</taxon>
        <taxon>Araneae</taxon>
        <taxon>Araneomorphae</taxon>
        <taxon>Entelegynae</taxon>
        <taxon>Araneoidea</taxon>
        <taxon>Nephilidae</taxon>
        <taxon>Nephila</taxon>
    </lineage>
</organism>
<name>A0A8X6P4X0_NEPPI</name>
<gene>
    <name evidence="1" type="ORF">NPIL_488291</name>
</gene>
<protein>
    <submittedName>
        <fullName evidence="1">Uncharacterized protein</fullName>
    </submittedName>
</protein>
<evidence type="ECO:0000313" key="1">
    <source>
        <dbReference type="EMBL" id="GFT46672.1"/>
    </source>
</evidence>